<protein>
    <submittedName>
        <fullName evidence="5">Protocatechuate 3,4-dioxygenase</fullName>
    </submittedName>
</protein>
<accession>A0A418W810</accession>
<evidence type="ECO:0000313" key="6">
    <source>
        <dbReference type="Proteomes" id="UP000286100"/>
    </source>
</evidence>
<dbReference type="PANTHER" id="PTHR33711:SF10">
    <property type="entry name" value="INTRADIOL RING-CLEAVAGE DIOXYGENASES DOMAIN-CONTAINING PROTEIN"/>
    <property type="match status" value="1"/>
</dbReference>
<comment type="similarity">
    <text evidence="1">Belongs to the intradiol ring-cleavage dioxygenase family.</text>
</comment>
<comment type="caution">
    <text evidence="5">The sequence shown here is derived from an EMBL/GenBank/DDBJ whole genome shotgun (WGS) entry which is preliminary data.</text>
</comment>
<evidence type="ECO:0000256" key="3">
    <source>
        <dbReference type="ARBA" id="ARBA00023002"/>
    </source>
</evidence>
<dbReference type="EMBL" id="QYUM01000004">
    <property type="protein sequence ID" value="RJF86135.1"/>
    <property type="molecule type" value="Genomic_DNA"/>
</dbReference>
<dbReference type="InterPro" id="IPR000627">
    <property type="entry name" value="Intradiol_dOase_C"/>
</dbReference>
<evidence type="ECO:0000256" key="1">
    <source>
        <dbReference type="ARBA" id="ARBA00007825"/>
    </source>
</evidence>
<dbReference type="InterPro" id="IPR039387">
    <property type="entry name" value="3_4-PCD"/>
</dbReference>
<evidence type="ECO:0000256" key="2">
    <source>
        <dbReference type="ARBA" id="ARBA00022964"/>
    </source>
</evidence>
<dbReference type="OrthoDB" id="9800887at2"/>
<sequence>MTIGPFYPVLRPLDQDGDLTVVNGIATGARGQIVDLAGRVLKPDGTPAAGARVEIWQANAAGRYAHPADMSGVPLDPGFQGFGVQLADAEGRYRFRTVKPGAYRIPDGRVRTPHIHFDVQGRTSRIVSQMFVPGEPLNASDFLLKASEAPDTLIARKLQPPPGTADILALEWDIVLVAA</sequence>
<dbReference type="Gene3D" id="2.60.130.10">
    <property type="entry name" value="Aromatic compound dioxygenase"/>
    <property type="match status" value="1"/>
</dbReference>
<dbReference type="PROSITE" id="PS00083">
    <property type="entry name" value="INTRADIOL_DIOXYGENAS"/>
    <property type="match status" value="1"/>
</dbReference>
<dbReference type="Pfam" id="PF00775">
    <property type="entry name" value="Dioxygenase_C"/>
    <property type="match status" value="1"/>
</dbReference>
<dbReference type="SUPFAM" id="SSF49482">
    <property type="entry name" value="Aromatic compound dioxygenase"/>
    <property type="match status" value="1"/>
</dbReference>
<dbReference type="InterPro" id="IPR050770">
    <property type="entry name" value="Intradiol_RC_Dioxygenase"/>
</dbReference>
<dbReference type="GO" id="GO:0008199">
    <property type="term" value="F:ferric iron binding"/>
    <property type="evidence" value="ECO:0007669"/>
    <property type="project" value="InterPro"/>
</dbReference>
<proteinExistence type="inferred from homology"/>
<evidence type="ECO:0000259" key="4">
    <source>
        <dbReference type="PROSITE" id="PS00083"/>
    </source>
</evidence>
<feature type="domain" description="Intradiol ring-cleavage dioxygenases" evidence="4">
    <location>
        <begin position="36"/>
        <end position="64"/>
    </location>
</feature>
<dbReference type="GO" id="GO:0018578">
    <property type="term" value="F:protocatechuate 3,4-dioxygenase activity"/>
    <property type="evidence" value="ECO:0007669"/>
    <property type="project" value="InterPro"/>
</dbReference>
<dbReference type="Proteomes" id="UP000286100">
    <property type="component" value="Unassembled WGS sequence"/>
</dbReference>
<evidence type="ECO:0000313" key="5">
    <source>
        <dbReference type="EMBL" id="RJF86135.1"/>
    </source>
</evidence>
<dbReference type="PANTHER" id="PTHR33711">
    <property type="entry name" value="DIOXYGENASE, PUTATIVE (AFU_ORTHOLOGUE AFUA_2G02910)-RELATED"/>
    <property type="match status" value="1"/>
</dbReference>
<dbReference type="AlphaFoldDB" id="A0A418W810"/>
<name>A0A418W810_9SPHN</name>
<keyword evidence="6" id="KW-1185">Reference proteome</keyword>
<keyword evidence="2 5" id="KW-0223">Dioxygenase</keyword>
<dbReference type="CDD" id="cd03459">
    <property type="entry name" value="3_4-PCD"/>
    <property type="match status" value="1"/>
</dbReference>
<dbReference type="InterPro" id="IPR015889">
    <property type="entry name" value="Intradiol_dOase_core"/>
</dbReference>
<organism evidence="5 6">
    <name type="scientific">Sphingomonas cavernae</name>
    <dbReference type="NCBI Taxonomy" id="2320861"/>
    <lineage>
        <taxon>Bacteria</taxon>
        <taxon>Pseudomonadati</taxon>
        <taxon>Pseudomonadota</taxon>
        <taxon>Alphaproteobacteria</taxon>
        <taxon>Sphingomonadales</taxon>
        <taxon>Sphingomonadaceae</taxon>
        <taxon>Sphingomonas</taxon>
    </lineage>
</organism>
<keyword evidence="3" id="KW-0560">Oxidoreductase</keyword>
<gene>
    <name evidence="5" type="ORF">D3876_16135</name>
</gene>
<reference evidence="5 6" key="1">
    <citation type="submission" date="2018-09" db="EMBL/GenBank/DDBJ databases">
        <authorList>
            <person name="Zhu H."/>
        </authorList>
    </citation>
    <scope>NUCLEOTIDE SEQUENCE [LARGE SCALE GENOMIC DNA]</scope>
    <source>
        <strain evidence="5 6">K2R01-6</strain>
    </source>
</reference>